<feature type="domain" description="Response regulatory" evidence="6">
    <location>
        <begin position="16"/>
        <end position="133"/>
    </location>
</feature>
<name>B6BL30_SULGG</name>
<dbReference type="Gene3D" id="3.40.50.2300">
    <property type="match status" value="1"/>
</dbReference>
<reference evidence="7 8" key="1">
    <citation type="journal article" date="2012" name="Proc. Natl. Acad. Sci. U.S.A.">
        <title>Genome and physiology of a model Epsilonproteobacterium responsible for sulfide detoxification in marine oxygen depletion zones.</title>
        <authorList>
            <person name="Grote J."/>
            <person name="Schott T."/>
            <person name="Bruckner C.G."/>
            <person name="Glockner F.O."/>
            <person name="Jost G."/>
            <person name="Teeling H."/>
            <person name="Labrenz M."/>
            <person name="Jurgens K."/>
        </authorList>
    </citation>
    <scope>NUCLEOTIDE SEQUENCE [LARGE SCALE GENOMIC DNA]</scope>
    <source>
        <strain evidence="7 8">GD1</strain>
    </source>
</reference>
<dbReference type="SMART" id="SM00448">
    <property type="entry name" value="REC"/>
    <property type="match status" value="1"/>
</dbReference>
<dbReference type="Gene3D" id="1.10.287.130">
    <property type="match status" value="1"/>
</dbReference>
<keyword evidence="3 4" id="KW-0597">Phosphoprotein</keyword>
<dbReference type="CDD" id="cd00156">
    <property type="entry name" value="REC"/>
    <property type="match status" value="1"/>
</dbReference>
<feature type="domain" description="Histidine kinase" evidence="5">
    <location>
        <begin position="169"/>
        <end position="371"/>
    </location>
</feature>
<dbReference type="InterPro" id="IPR036890">
    <property type="entry name" value="HATPase_C_sf"/>
</dbReference>
<dbReference type="OrthoDB" id="9761634at2"/>
<dbReference type="GO" id="GO:0000155">
    <property type="term" value="F:phosphorelay sensor kinase activity"/>
    <property type="evidence" value="ECO:0007669"/>
    <property type="project" value="InterPro"/>
</dbReference>
<dbReference type="eggNOG" id="COG2205">
    <property type="taxonomic scope" value="Bacteria"/>
</dbReference>
<dbReference type="CDD" id="cd00082">
    <property type="entry name" value="HisKA"/>
    <property type="match status" value="1"/>
</dbReference>
<feature type="modified residue" description="4-aspartylphosphate" evidence="4">
    <location>
        <position position="68"/>
    </location>
</feature>
<dbReference type="InterPro" id="IPR003594">
    <property type="entry name" value="HATPase_dom"/>
</dbReference>
<dbReference type="SMART" id="SM00388">
    <property type="entry name" value="HisKA"/>
    <property type="match status" value="1"/>
</dbReference>
<sequence>MKTLVNILQPLAQDKSILIIEDNLEILEYLSQLLRRFFSVTYTAIDAVKALEIYEPLAKNNSMVVITDINLGKTSGIDLTYALKHLNPQQKVIAISGTEDKDLFVESIRCGIDNFIVKPINTDELFKALINVLKKMEYDSELTKNRKLLEDSQKYAIQLLAEQDQFLKNAIHEIHTPLAVIITNIDLLRIEKIENESLNSIEAAARIIENSYEDMTYLMKLNRINDTKENINIVSFIKKRINYFTCIAEANKLSFSTIVGQANLPEIYFSELKLSRLVDNTLSNAIKYSKRPTNISVTIGLQKGNVFFEIRNYGPIIEEKEKIFERYYRESEQKSGYGLGLHIVAQICNEENVKVEVSSSKRRGTSFRYIF</sequence>
<dbReference type="PANTHER" id="PTHR43547:SF2">
    <property type="entry name" value="HYBRID SIGNAL TRANSDUCTION HISTIDINE KINASE C"/>
    <property type="match status" value="1"/>
</dbReference>
<evidence type="ECO:0000256" key="2">
    <source>
        <dbReference type="ARBA" id="ARBA00012438"/>
    </source>
</evidence>
<keyword evidence="7" id="KW-0808">Transferase</keyword>
<dbReference type="PATRIC" id="fig|929558.5.peg.236"/>
<evidence type="ECO:0000313" key="8">
    <source>
        <dbReference type="Proteomes" id="UP000006431"/>
    </source>
</evidence>
<evidence type="ECO:0000259" key="6">
    <source>
        <dbReference type="PROSITE" id="PS50110"/>
    </source>
</evidence>
<dbReference type="PROSITE" id="PS50110">
    <property type="entry name" value="RESPONSE_REGULATORY"/>
    <property type="match status" value="1"/>
</dbReference>
<comment type="catalytic activity">
    <reaction evidence="1">
        <text>ATP + protein L-histidine = ADP + protein N-phospho-L-histidine.</text>
        <dbReference type="EC" id="2.7.13.3"/>
    </reaction>
</comment>
<proteinExistence type="predicted"/>
<dbReference type="AlphaFoldDB" id="B6BL30"/>
<protein>
    <recommendedName>
        <fullName evidence="2">histidine kinase</fullName>
        <ecNumber evidence="2">2.7.13.3</ecNumber>
    </recommendedName>
</protein>
<dbReference type="SMART" id="SM00387">
    <property type="entry name" value="HATPase_c"/>
    <property type="match status" value="1"/>
</dbReference>
<evidence type="ECO:0000313" key="7">
    <source>
        <dbReference type="EMBL" id="EHP28763.1"/>
    </source>
</evidence>
<accession>B6BL30</accession>
<dbReference type="Proteomes" id="UP000006431">
    <property type="component" value="Unassembled WGS sequence"/>
</dbReference>
<keyword evidence="8" id="KW-1185">Reference proteome</keyword>
<evidence type="ECO:0000256" key="4">
    <source>
        <dbReference type="PROSITE-ProRule" id="PRU00169"/>
    </source>
</evidence>
<dbReference type="PANTHER" id="PTHR43547">
    <property type="entry name" value="TWO-COMPONENT HISTIDINE KINASE"/>
    <property type="match status" value="1"/>
</dbReference>
<dbReference type="InterPro" id="IPR005467">
    <property type="entry name" value="His_kinase_dom"/>
</dbReference>
<evidence type="ECO:0000256" key="3">
    <source>
        <dbReference type="ARBA" id="ARBA00022553"/>
    </source>
</evidence>
<comment type="caution">
    <text evidence="7">The sequence shown here is derived from an EMBL/GenBank/DDBJ whole genome shotgun (WGS) entry which is preliminary data.</text>
</comment>
<dbReference type="Pfam" id="PF02518">
    <property type="entry name" value="HATPase_c"/>
    <property type="match status" value="1"/>
</dbReference>
<gene>
    <name evidence="7" type="ORF">SMGD1_0236</name>
</gene>
<dbReference type="RefSeq" id="WP_008338635.1">
    <property type="nucleotide sequence ID" value="NZ_AFRZ01000001.1"/>
</dbReference>
<dbReference type="CDD" id="cd00075">
    <property type="entry name" value="HATPase"/>
    <property type="match status" value="1"/>
</dbReference>
<dbReference type="InterPro" id="IPR011006">
    <property type="entry name" value="CheY-like_superfamily"/>
</dbReference>
<dbReference type="SUPFAM" id="SSF52172">
    <property type="entry name" value="CheY-like"/>
    <property type="match status" value="1"/>
</dbReference>
<dbReference type="EMBL" id="AFRZ01000001">
    <property type="protein sequence ID" value="EHP28763.1"/>
    <property type="molecule type" value="Genomic_DNA"/>
</dbReference>
<dbReference type="eggNOG" id="COG4753">
    <property type="taxonomic scope" value="Bacteria"/>
</dbReference>
<dbReference type="Pfam" id="PF00512">
    <property type="entry name" value="HisKA"/>
    <property type="match status" value="1"/>
</dbReference>
<evidence type="ECO:0000256" key="1">
    <source>
        <dbReference type="ARBA" id="ARBA00000085"/>
    </source>
</evidence>
<dbReference type="InterPro" id="IPR003661">
    <property type="entry name" value="HisK_dim/P_dom"/>
</dbReference>
<keyword evidence="7" id="KW-0418">Kinase</keyword>
<dbReference type="Gene3D" id="3.30.565.10">
    <property type="entry name" value="Histidine kinase-like ATPase, C-terminal domain"/>
    <property type="match status" value="1"/>
</dbReference>
<dbReference type="HOGENOM" id="CLU_000445_114_72_7"/>
<dbReference type="EC" id="2.7.13.3" evidence="2"/>
<dbReference type="InterPro" id="IPR001789">
    <property type="entry name" value="Sig_transdc_resp-reg_receiver"/>
</dbReference>
<dbReference type="Pfam" id="PF00072">
    <property type="entry name" value="Response_reg"/>
    <property type="match status" value="1"/>
</dbReference>
<dbReference type="SUPFAM" id="SSF55874">
    <property type="entry name" value="ATPase domain of HSP90 chaperone/DNA topoisomerase II/histidine kinase"/>
    <property type="match status" value="1"/>
</dbReference>
<dbReference type="InterPro" id="IPR036097">
    <property type="entry name" value="HisK_dim/P_sf"/>
</dbReference>
<evidence type="ECO:0000259" key="5">
    <source>
        <dbReference type="PROSITE" id="PS50109"/>
    </source>
</evidence>
<organism evidence="7 8">
    <name type="scientific">Sulfurimonas gotlandica (strain DSM 19862 / JCM 16533 / GD1)</name>
    <dbReference type="NCBI Taxonomy" id="929558"/>
    <lineage>
        <taxon>Bacteria</taxon>
        <taxon>Pseudomonadati</taxon>
        <taxon>Campylobacterota</taxon>
        <taxon>Epsilonproteobacteria</taxon>
        <taxon>Campylobacterales</taxon>
        <taxon>Sulfurimonadaceae</taxon>
        <taxon>Sulfurimonas</taxon>
    </lineage>
</organism>
<dbReference type="STRING" id="929558.SMGD1_0236"/>
<dbReference type="PROSITE" id="PS50109">
    <property type="entry name" value="HIS_KIN"/>
    <property type="match status" value="1"/>
</dbReference>
<dbReference type="SUPFAM" id="SSF47384">
    <property type="entry name" value="Homodimeric domain of signal transducing histidine kinase"/>
    <property type="match status" value="1"/>
</dbReference>
<accession>H1FTI7</accession>